<evidence type="ECO:0000313" key="4">
    <source>
        <dbReference type="EMBL" id="AXO15625.1"/>
    </source>
</evidence>
<evidence type="ECO:0000313" key="5">
    <source>
        <dbReference type="Proteomes" id="UP000256971"/>
    </source>
</evidence>
<gene>
    <name evidence="4" type="ORF">DY252_16385</name>
</gene>
<dbReference type="InterPro" id="IPR006860">
    <property type="entry name" value="FecR"/>
</dbReference>
<accession>A0ABM6Y296</accession>
<organism evidence="4 5">
    <name type="scientific">Thalassospira indica</name>
    <dbReference type="NCBI Taxonomy" id="1891279"/>
    <lineage>
        <taxon>Bacteria</taxon>
        <taxon>Pseudomonadati</taxon>
        <taxon>Pseudomonadota</taxon>
        <taxon>Alphaproteobacteria</taxon>
        <taxon>Rhodospirillales</taxon>
        <taxon>Thalassospiraceae</taxon>
        <taxon>Thalassospira</taxon>
    </lineage>
</organism>
<proteinExistence type="predicted"/>
<dbReference type="Gene3D" id="3.55.50.30">
    <property type="match status" value="1"/>
</dbReference>
<keyword evidence="1" id="KW-0812">Transmembrane</keyword>
<protein>
    <submittedName>
        <fullName evidence="4">DUF4880 domain-containing protein</fullName>
    </submittedName>
</protein>
<dbReference type="RefSeq" id="WP_064788415.1">
    <property type="nucleotide sequence ID" value="NZ_CP031555.1"/>
</dbReference>
<dbReference type="PANTHER" id="PTHR30273">
    <property type="entry name" value="PERIPLASMIC SIGNAL SENSOR AND SIGMA FACTOR ACTIVATOR FECR-RELATED"/>
    <property type="match status" value="1"/>
</dbReference>
<feature type="transmembrane region" description="Helical" evidence="1">
    <location>
        <begin position="129"/>
        <end position="147"/>
    </location>
</feature>
<feature type="domain" description="FecR protein" evidence="2">
    <location>
        <begin position="157"/>
        <end position="249"/>
    </location>
</feature>
<sequence>MAEITDPVQKQAGKAATEWLIRLQEDPENLELQARFADWCAEDPAHLDAWNATQKTADLMANAKPSGTADWQAFLDARREAGDKGGAHGQQNDAVAALLNIDYEKAVAEGKVISAQTQFQKRGNMSWRGIGLGGVAVAASLVAAIIGPDIATHMQADHVTSTGEMRTITLSDNSTVTLAPESAITVHFDGSTRFVELLDGEAFFDVTPDPQKPFRVGADEVMVTVLGTGFDVSEGNAVSMVGVEHGRVQVENAANVPAVFEILEAGQNVRVGQDGTVIRHPSPTSQIGAWRKNQLIAQDQPLSEVVDQLRCYFKGTILITDEVLAAQTVTGVYRLDDPVTALRGMARAQKATVREITPWVLVVSKS</sequence>
<evidence type="ECO:0000256" key="1">
    <source>
        <dbReference type="SAM" id="Phobius"/>
    </source>
</evidence>
<name>A0ABM6Y296_9PROT</name>
<dbReference type="EMBL" id="CP031555">
    <property type="protein sequence ID" value="AXO15625.1"/>
    <property type="molecule type" value="Genomic_DNA"/>
</dbReference>
<dbReference type="Pfam" id="PF16220">
    <property type="entry name" value="DUF4880"/>
    <property type="match status" value="1"/>
</dbReference>
<evidence type="ECO:0000259" key="3">
    <source>
        <dbReference type="Pfam" id="PF16220"/>
    </source>
</evidence>
<keyword evidence="1" id="KW-1133">Transmembrane helix</keyword>
<dbReference type="Gene3D" id="2.60.120.1440">
    <property type="match status" value="1"/>
</dbReference>
<dbReference type="Pfam" id="PF04773">
    <property type="entry name" value="FecR"/>
    <property type="match status" value="1"/>
</dbReference>
<dbReference type="PIRSF" id="PIRSF018266">
    <property type="entry name" value="FecR"/>
    <property type="match status" value="1"/>
</dbReference>
<keyword evidence="5" id="KW-1185">Reference proteome</keyword>
<dbReference type="InterPro" id="IPR012373">
    <property type="entry name" value="Ferrdict_sens_TM"/>
</dbReference>
<evidence type="ECO:0000259" key="2">
    <source>
        <dbReference type="Pfam" id="PF04773"/>
    </source>
</evidence>
<keyword evidence="1" id="KW-0472">Membrane</keyword>
<reference evidence="4 5" key="1">
    <citation type="submission" date="2018-08" db="EMBL/GenBank/DDBJ databases">
        <title>Complete genome sequence of type strain Thalassospira indica MCCC 1A01103T, isolated from isolated from deep seawater of the Indian Ocean.</title>
        <authorList>
            <person name="Liu Y."/>
        </authorList>
    </citation>
    <scope>NUCLEOTIDE SEQUENCE [LARGE SCALE GENOMIC DNA]</scope>
    <source>
        <strain evidence="4 5">PB8BT</strain>
    </source>
</reference>
<dbReference type="Proteomes" id="UP000256971">
    <property type="component" value="Chromosome"/>
</dbReference>
<dbReference type="PANTHER" id="PTHR30273:SF2">
    <property type="entry name" value="PROTEIN FECR"/>
    <property type="match status" value="1"/>
</dbReference>
<feature type="domain" description="FecR N-terminal" evidence="3">
    <location>
        <begin position="15"/>
        <end position="54"/>
    </location>
</feature>
<dbReference type="InterPro" id="IPR032623">
    <property type="entry name" value="FecR_N"/>
</dbReference>